<dbReference type="SUPFAM" id="SSF55729">
    <property type="entry name" value="Acyl-CoA N-acyltransferases (Nat)"/>
    <property type="match status" value="1"/>
</dbReference>
<accession>A0A1S8CLT8</accession>
<reference evidence="2 3" key="1">
    <citation type="submission" date="2016-11" db="EMBL/GenBank/DDBJ databases">
        <title>Rahnella oryzae sp. nov., isolated from rice root.</title>
        <authorList>
            <person name="Zhang X.-X."/>
            <person name="Zhang J."/>
        </authorList>
    </citation>
    <scope>NUCLEOTIDE SEQUENCE [LARGE SCALE GENOMIC DNA]</scope>
    <source>
        <strain evidence="2 3">J11-6</strain>
    </source>
</reference>
<dbReference type="Pfam" id="PF13302">
    <property type="entry name" value="Acetyltransf_3"/>
    <property type="match status" value="1"/>
</dbReference>
<sequence length="186" mass="21506">MKTEKKHAIPVLKTHRLILQPLELSDSADIQRLFPHWEIVKYITHQVPWPYPEGAARQFIQEVALPNMAKGSGWYWSIRLKADARHLIGVINLCDTPNANRGFWLTPEWQHHGLMSEASAAVTDFWFNQLGKPVLRVPKAKGNLASRRISERSGMRVIATQWADFVGGRMESEIWEITKDEWNRNK</sequence>
<evidence type="ECO:0000313" key="3">
    <source>
        <dbReference type="Proteomes" id="UP000216021"/>
    </source>
</evidence>
<dbReference type="InterPro" id="IPR000182">
    <property type="entry name" value="GNAT_dom"/>
</dbReference>
<dbReference type="STRING" id="2034155.BMI79_03200"/>
<dbReference type="InterPro" id="IPR051531">
    <property type="entry name" value="N-acetyltransferase"/>
</dbReference>
<dbReference type="OrthoDB" id="9804153at2"/>
<name>A0A1S8CLT8_9GAMM</name>
<keyword evidence="3" id="KW-1185">Reference proteome</keyword>
<feature type="domain" description="N-acetyltransferase" evidence="1">
    <location>
        <begin position="16"/>
        <end position="156"/>
    </location>
</feature>
<dbReference type="Proteomes" id="UP000216021">
    <property type="component" value="Unassembled WGS sequence"/>
</dbReference>
<protein>
    <submittedName>
        <fullName evidence="2">GNAT family N-acetyltransferase</fullName>
    </submittedName>
</protein>
<dbReference type="RefSeq" id="WP_076940412.1">
    <property type="nucleotide sequence ID" value="NZ_MOXD01000002.1"/>
</dbReference>
<gene>
    <name evidence="2" type="ORF">BMI79_03200</name>
</gene>
<comment type="caution">
    <text evidence="2">The sequence shown here is derived from an EMBL/GenBank/DDBJ whole genome shotgun (WGS) entry which is preliminary data.</text>
</comment>
<dbReference type="Gene3D" id="3.40.630.30">
    <property type="match status" value="1"/>
</dbReference>
<dbReference type="AlphaFoldDB" id="A0A1S8CLT8"/>
<organism evidence="2 3">
    <name type="scientific">Serratia oryzae</name>
    <dbReference type="NCBI Taxonomy" id="2034155"/>
    <lineage>
        <taxon>Bacteria</taxon>
        <taxon>Pseudomonadati</taxon>
        <taxon>Pseudomonadota</taxon>
        <taxon>Gammaproteobacteria</taxon>
        <taxon>Enterobacterales</taxon>
        <taxon>Yersiniaceae</taxon>
        <taxon>Serratia</taxon>
    </lineage>
</organism>
<dbReference type="GO" id="GO:0016747">
    <property type="term" value="F:acyltransferase activity, transferring groups other than amino-acyl groups"/>
    <property type="evidence" value="ECO:0007669"/>
    <property type="project" value="InterPro"/>
</dbReference>
<keyword evidence="2" id="KW-0808">Transferase</keyword>
<dbReference type="InterPro" id="IPR016181">
    <property type="entry name" value="Acyl_CoA_acyltransferase"/>
</dbReference>
<evidence type="ECO:0000259" key="1">
    <source>
        <dbReference type="Pfam" id="PF13302"/>
    </source>
</evidence>
<dbReference type="EMBL" id="MOXD01000002">
    <property type="protein sequence ID" value="OMQ25341.1"/>
    <property type="molecule type" value="Genomic_DNA"/>
</dbReference>
<evidence type="ECO:0000313" key="2">
    <source>
        <dbReference type="EMBL" id="OMQ25341.1"/>
    </source>
</evidence>
<proteinExistence type="predicted"/>
<dbReference type="PANTHER" id="PTHR43792">
    <property type="entry name" value="GNAT FAMILY, PUTATIVE (AFU_ORTHOLOGUE AFUA_3G00765)-RELATED-RELATED"/>
    <property type="match status" value="1"/>
</dbReference>